<evidence type="ECO:0000256" key="3">
    <source>
        <dbReference type="SAM" id="SignalP"/>
    </source>
</evidence>
<dbReference type="InterPro" id="IPR043504">
    <property type="entry name" value="Peptidase_S1_PA_chymotrypsin"/>
</dbReference>
<dbReference type="InterPro" id="IPR001254">
    <property type="entry name" value="Trypsin_dom"/>
</dbReference>
<dbReference type="RefSeq" id="WP_131759883.1">
    <property type="nucleotide sequence ID" value="NZ_CAACUY010000093.1"/>
</dbReference>
<sequence length="247" mass="24242">MKKTSLLAAVPLAVLALAGTSATAAASADPPPPPAPGLVGGVPATETYSFMASLQSSAGAHSCGGSLVAASWVVTAGHCGTPYQVRLGTRTYNAGGEVRRVASRQVVGGDVAILRLASPATVQPVPIATSAPVGSATRLIGWGQTCPTRGCGGTPVGLRQLDTSIIADAYCSGISASTELCIQGGGGRGACYGDSGGPAVTGGPGAWRLVGATSRGTASTCATTPSIYGDVTAYRARILQIIGSGAR</sequence>
<reference evidence="6" key="1">
    <citation type="journal article" date="2019" name="Int. J. Syst. Evol. Microbiol.">
        <title>The Global Catalogue of Microorganisms (GCM) 10K type strain sequencing project: providing services to taxonomists for standard genome sequencing and annotation.</title>
        <authorList>
            <consortium name="The Broad Institute Genomics Platform"/>
            <consortium name="The Broad Institute Genome Sequencing Center for Infectious Disease"/>
            <person name="Wu L."/>
            <person name="Ma J."/>
        </authorList>
    </citation>
    <scope>NUCLEOTIDE SEQUENCE [LARGE SCALE GENOMIC DNA]</scope>
    <source>
        <strain evidence="6">JCM 9371</strain>
    </source>
</reference>
<protein>
    <submittedName>
        <fullName evidence="5">S1 family peptidase</fullName>
    </submittedName>
</protein>
<proteinExistence type="inferred from homology"/>
<evidence type="ECO:0000259" key="4">
    <source>
        <dbReference type="PROSITE" id="PS50240"/>
    </source>
</evidence>
<dbReference type="SMART" id="SM00020">
    <property type="entry name" value="Tryp_SPc"/>
    <property type="match status" value="1"/>
</dbReference>
<dbReference type="Pfam" id="PF00089">
    <property type="entry name" value="Trypsin"/>
    <property type="match status" value="1"/>
</dbReference>
<dbReference type="CDD" id="cd00190">
    <property type="entry name" value="Tryp_SPc"/>
    <property type="match status" value="1"/>
</dbReference>
<dbReference type="InterPro" id="IPR018114">
    <property type="entry name" value="TRYPSIN_HIS"/>
</dbReference>
<dbReference type="PANTHER" id="PTHR24276:SF91">
    <property type="entry name" value="AT26814P-RELATED"/>
    <property type="match status" value="1"/>
</dbReference>
<evidence type="ECO:0000313" key="5">
    <source>
        <dbReference type="EMBL" id="MFD0687936.1"/>
    </source>
</evidence>
<feature type="signal peptide" evidence="3">
    <location>
        <begin position="1"/>
        <end position="24"/>
    </location>
</feature>
<keyword evidence="6" id="KW-1185">Reference proteome</keyword>
<feature type="domain" description="Peptidase S1" evidence="4">
    <location>
        <begin position="38"/>
        <end position="243"/>
    </location>
</feature>
<dbReference type="PANTHER" id="PTHR24276">
    <property type="entry name" value="POLYSERASE-RELATED"/>
    <property type="match status" value="1"/>
</dbReference>
<comment type="caution">
    <text evidence="5">The sequence shown here is derived from an EMBL/GenBank/DDBJ whole genome shotgun (WGS) entry which is preliminary data.</text>
</comment>
<evidence type="ECO:0000256" key="2">
    <source>
        <dbReference type="ARBA" id="ARBA00023157"/>
    </source>
</evidence>
<dbReference type="SUPFAM" id="SSF50494">
    <property type="entry name" value="Trypsin-like serine proteases"/>
    <property type="match status" value="1"/>
</dbReference>
<comment type="similarity">
    <text evidence="1">Belongs to the peptidase S1 family.</text>
</comment>
<feature type="chain" id="PRO_5045772003" evidence="3">
    <location>
        <begin position="25"/>
        <end position="247"/>
    </location>
</feature>
<evidence type="ECO:0000256" key="1">
    <source>
        <dbReference type="ARBA" id="ARBA00007664"/>
    </source>
</evidence>
<organism evidence="5 6">
    <name type="scientific">Actinomadura fibrosa</name>
    <dbReference type="NCBI Taxonomy" id="111802"/>
    <lineage>
        <taxon>Bacteria</taxon>
        <taxon>Bacillati</taxon>
        <taxon>Actinomycetota</taxon>
        <taxon>Actinomycetes</taxon>
        <taxon>Streptosporangiales</taxon>
        <taxon>Thermomonosporaceae</taxon>
        <taxon>Actinomadura</taxon>
    </lineage>
</organism>
<dbReference type="InterPro" id="IPR001314">
    <property type="entry name" value="Peptidase_S1A"/>
</dbReference>
<dbReference type="Gene3D" id="2.40.10.10">
    <property type="entry name" value="Trypsin-like serine proteases"/>
    <property type="match status" value="1"/>
</dbReference>
<dbReference type="PROSITE" id="PS00134">
    <property type="entry name" value="TRYPSIN_HIS"/>
    <property type="match status" value="1"/>
</dbReference>
<keyword evidence="2" id="KW-1015">Disulfide bond</keyword>
<dbReference type="PRINTS" id="PR00722">
    <property type="entry name" value="CHYMOTRYPSIN"/>
</dbReference>
<keyword evidence="3" id="KW-0732">Signal</keyword>
<dbReference type="EMBL" id="JBHTGP010000013">
    <property type="protein sequence ID" value="MFD0687936.1"/>
    <property type="molecule type" value="Genomic_DNA"/>
</dbReference>
<dbReference type="PROSITE" id="PS50240">
    <property type="entry name" value="TRYPSIN_DOM"/>
    <property type="match status" value="1"/>
</dbReference>
<gene>
    <name evidence="5" type="ORF">ACFQZM_25800</name>
</gene>
<dbReference type="InterPro" id="IPR050430">
    <property type="entry name" value="Peptidase_S1"/>
</dbReference>
<dbReference type="InterPro" id="IPR009003">
    <property type="entry name" value="Peptidase_S1_PA"/>
</dbReference>
<evidence type="ECO:0000313" key="6">
    <source>
        <dbReference type="Proteomes" id="UP001597063"/>
    </source>
</evidence>
<name>A0ABW2XN05_9ACTN</name>
<dbReference type="Proteomes" id="UP001597063">
    <property type="component" value="Unassembled WGS sequence"/>
</dbReference>
<accession>A0ABW2XN05</accession>